<protein>
    <recommendedName>
        <fullName evidence="2">Argonaute linker 1 domain-containing protein</fullName>
    </recommendedName>
</protein>
<keyword evidence="4" id="KW-1185">Reference proteome</keyword>
<evidence type="ECO:0000313" key="4">
    <source>
        <dbReference type="Proteomes" id="UP001386955"/>
    </source>
</evidence>
<dbReference type="InterPro" id="IPR032474">
    <property type="entry name" value="Argonaute_N"/>
</dbReference>
<reference evidence="3 4" key="1">
    <citation type="submission" date="2024-01" db="EMBL/GenBank/DDBJ databases">
        <title>The genomes of 5 underutilized Papilionoideae crops provide insights into root nodulation and disease resistanc.</title>
        <authorList>
            <person name="Jiang F."/>
        </authorList>
    </citation>
    <scope>NUCLEOTIDE SEQUENCE [LARGE SCALE GENOMIC DNA]</scope>
    <source>
        <strain evidence="3">DUOXIRENSHENG_FW03</strain>
        <tissue evidence="3">Leaves</tissue>
    </source>
</reference>
<dbReference type="Pfam" id="PF08699">
    <property type="entry name" value="ArgoL1"/>
    <property type="match status" value="1"/>
</dbReference>
<name>A0AAN9T4J2_PSOTE</name>
<dbReference type="EMBL" id="JAYMYS010000001">
    <property type="protein sequence ID" value="KAK7412794.1"/>
    <property type="molecule type" value="Genomic_DNA"/>
</dbReference>
<dbReference type="Pfam" id="PF16486">
    <property type="entry name" value="ArgoN"/>
    <property type="match status" value="1"/>
</dbReference>
<gene>
    <name evidence="3" type="ORF">VNO78_04423</name>
</gene>
<proteinExistence type="predicted"/>
<dbReference type="SUPFAM" id="SSF101690">
    <property type="entry name" value="PAZ domain"/>
    <property type="match status" value="1"/>
</dbReference>
<dbReference type="PANTHER" id="PTHR22891">
    <property type="entry name" value="EUKARYOTIC TRANSLATION INITIATION FACTOR 2C"/>
    <property type="match status" value="1"/>
</dbReference>
<accession>A0AAN9T4J2</accession>
<dbReference type="InterPro" id="IPR036085">
    <property type="entry name" value="PAZ_dom_sf"/>
</dbReference>
<feature type="domain" description="Argonaute linker 1" evidence="2">
    <location>
        <begin position="276"/>
        <end position="329"/>
    </location>
</feature>
<evidence type="ECO:0000256" key="1">
    <source>
        <dbReference type="SAM" id="MobiDB-lite"/>
    </source>
</evidence>
<feature type="region of interest" description="Disordered" evidence="1">
    <location>
        <begin position="1"/>
        <end position="41"/>
    </location>
</feature>
<dbReference type="Proteomes" id="UP001386955">
    <property type="component" value="Unassembled WGS sequence"/>
</dbReference>
<dbReference type="AlphaFoldDB" id="A0AAN9T4J2"/>
<organism evidence="3 4">
    <name type="scientific">Psophocarpus tetragonolobus</name>
    <name type="common">Winged bean</name>
    <name type="synonym">Dolichos tetragonolobus</name>
    <dbReference type="NCBI Taxonomy" id="3891"/>
    <lineage>
        <taxon>Eukaryota</taxon>
        <taxon>Viridiplantae</taxon>
        <taxon>Streptophyta</taxon>
        <taxon>Embryophyta</taxon>
        <taxon>Tracheophyta</taxon>
        <taxon>Spermatophyta</taxon>
        <taxon>Magnoliopsida</taxon>
        <taxon>eudicotyledons</taxon>
        <taxon>Gunneridae</taxon>
        <taxon>Pentapetalae</taxon>
        <taxon>rosids</taxon>
        <taxon>fabids</taxon>
        <taxon>Fabales</taxon>
        <taxon>Fabaceae</taxon>
        <taxon>Papilionoideae</taxon>
        <taxon>50 kb inversion clade</taxon>
        <taxon>NPAAA clade</taxon>
        <taxon>indigoferoid/millettioid clade</taxon>
        <taxon>Phaseoleae</taxon>
        <taxon>Psophocarpus</taxon>
    </lineage>
</organism>
<sequence>METGGGGRQQRGNDGRGIPQAPSEPNLPSELSRRWFSNHNGADPDQRHFSGTIITAFQNLVPLKDALILTTVGDLLLRLHLLIFLADSLVPKLEKLQISKQLPASACTLEKKYRISPIHRPDNGGTLAILTSRLLVNHFPVKFDPEGIIMHYNVSVKPKVSSKFGQPQKLSKSDLSMIREKLFSDDPERLPLEMTAHDGAKNIYNAVQLPEETFTVEISEGEDEKIISYSVTLTLINKLRFRKLMDYLSGHKLSIPGDILQGMDVVVKENPARRTISVGRHYYPTNPPVVMKDLHHGIIAIGGFQHSLKPTSQGLSLCVDYSVLPFRKQISVLDFLHERINNFKFDEFEKFRKFVEDALIGLKV</sequence>
<dbReference type="InterPro" id="IPR014811">
    <property type="entry name" value="ArgoL1"/>
</dbReference>
<dbReference type="SMART" id="SM01163">
    <property type="entry name" value="DUF1785"/>
    <property type="match status" value="1"/>
</dbReference>
<evidence type="ECO:0000259" key="2">
    <source>
        <dbReference type="SMART" id="SM01163"/>
    </source>
</evidence>
<evidence type="ECO:0000313" key="3">
    <source>
        <dbReference type="EMBL" id="KAK7412794.1"/>
    </source>
</evidence>
<comment type="caution">
    <text evidence="3">The sequence shown here is derived from an EMBL/GenBank/DDBJ whole genome shotgun (WGS) entry which is preliminary data.</text>
</comment>